<feature type="region of interest" description="Disordered" evidence="1">
    <location>
        <begin position="1"/>
        <end position="24"/>
    </location>
</feature>
<name>A0A0B6YSM0_9EUPU</name>
<dbReference type="AlphaFoldDB" id="A0A0B6YSM0"/>
<evidence type="ECO:0000313" key="2">
    <source>
        <dbReference type="EMBL" id="CEK58470.1"/>
    </source>
</evidence>
<evidence type="ECO:0000256" key="1">
    <source>
        <dbReference type="SAM" id="MobiDB-lite"/>
    </source>
</evidence>
<gene>
    <name evidence="2" type="primary">ORF33199</name>
</gene>
<protein>
    <submittedName>
        <fullName evidence="2">Uncharacterized protein</fullName>
    </submittedName>
</protein>
<reference evidence="2" key="1">
    <citation type="submission" date="2014-12" db="EMBL/GenBank/DDBJ databases">
        <title>Insight into the proteome of Arion vulgaris.</title>
        <authorList>
            <person name="Aradska J."/>
            <person name="Bulat T."/>
            <person name="Smidak R."/>
            <person name="Sarate P."/>
            <person name="Gangsoo J."/>
            <person name="Sialana F."/>
            <person name="Bilban M."/>
            <person name="Lubec G."/>
        </authorList>
    </citation>
    <scope>NUCLEOTIDE SEQUENCE</scope>
    <source>
        <tissue evidence="2">Skin</tissue>
    </source>
</reference>
<sequence>ILPQQHGKLEVQVGSGDESSAWDTTEAEVAPHVIGNVQPQVTSPRQKDSVSEWDSELEDMLNPVSQPVITAIPVSVTVP</sequence>
<accession>A0A0B6YSM0</accession>
<dbReference type="EMBL" id="HACG01011605">
    <property type="protein sequence ID" value="CEK58470.1"/>
    <property type="molecule type" value="Transcribed_RNA"/>
</dbReference>
<feature type="non-terminal residue" evidence="2">
    <location>
        <position position="79"/>
    </location>
</feature>
<feature type="non-terminal residue" evidence="2">
    <location>
        <position position="1"/>
    </location>
</feature>
<organism evidence="2">
    <name type="scientific">Arion vulgaris</name>
    <dbReference type="NCBI Taxonomy" id="1028688"/>
    <lineage>
        <taxon>Eukaryota</taxon>
        <taxon>Metazoa</taxon>
        <taxon>Spiralia</taxon>
        <taxon>Lophotrochozoa</taxon>
        <taxon>Mollusca</taxon>
        <taxon>Gastropoda</taxon>
        <taxon>Heterobranchia</taxon>
        <taxon>Euthyneura</taxon>
        <taxon>Panpulmonata</taxon>
        <taxon>Eupulmonata</taxon>
        <taxon>Stylommatophora</taxon>
        <taxon>Helicina</taxon>
        <taxon>Arionoidea</taxon>
        <taxon>Arionidae</taxon>
        <taxon>Arion</taxon>
    </lineage>
</organism>
<proteinExistence type="predicted"/>